<feature type="domain" description="SAV-6107-like HEPN" evidence="1">
    <location>
        <begin position="38"/>
        <end position="134"/>
    </location>
</feature>
<protein>
    <recommendedName>
        <fullName evidence="1">SAV-6107-like HEPN domain-containing protein</fullName>
    </recommendedName>
</protein>
<dbReference type="Pfam" id="PF18726">
    <property type="entry name" value="HEPN_SAV_6107"/>
    <property type="match status" value="1"/>
</dbReference>
<organism evidence="2 3">
    <name type="scientific">Kibdelosporangium philippinense</name>
    <dbReference type="NCBI Taxonomy" id="211113"/>
    <lineage>
        <taxon>Bacteria</taxon>
        <taxon>Bacillati</taxon>
        <taxon>Actinomycetota</taxon>
        <taxon>Actinomycetes</taxon>
        <taxon>Pseudonocardiales</taxon>
        <taxon>Pseudonocardiaceae</taxon>
        <taxon>Kibdelosporangium</taxon>
    </lineage>
</organism>
<evidence type="ECO:0000259" key="1">
    <source>
        <dbReference type="Pfam" id="PF18726"/>
    </source>
</evidence>
<sequence>MSTTVDFPSSPSRRGNRSWASGTPAALLWQAECGIAAAEAETEPAERFTQAYLSALKAAAAMLAHRGRPHRGRARPTSAWTLLSSVAPELREWAAFFAACSSTRAAVQAGRVRLVSARSADDLVRQASQFIGLIARVVPG</sequence>
<evidence type="ECO:0000313" key="3">
    <source>
        <dbReference type="Proteomes" id="UP001521150"/>
    </source>
</evidence>
<dbReference type="RefSeq" id="WP_233734928.1">
    <property type="nucleotide sequence ID" value="NZ_JAJVCN010000005.1"/>
</dbReference>
<accession>A0ABS8ZWS5</accession>
<gene>
    <name evidence="2" type="ORF">LWC34_55825</name>
</gene>
<reference evidence="2 3" key="1">
    <citation type="submission" date="2021-12" db="EMBL/GenBank/DDBJ databases">
        <title>Genome sequence of Kibdelosporangium philippinense ATCC 49844.</title>
        <authorList>
            <person name="Fedorov E.A."/>
            <person name="Omeragic M."/>
            <person name="Shalygina K.F."/>
            <person name="Maclea K.S."/>
        </authorList>
    </citation>
    <scope>NUCLEOTIDE SEQUENCE [LARGE SCALE GENOMIC DNA]</scope>
    <source>
        <strain evidence="2 3">ATCC 49844</strain>
    </source>
</reference>
<dbReference type="InterPro" id="IPR040891">
    <property type="entry name" value="HEPN_SAV_6107"/>
</dbReference>
<name>A0ABS8ZWS5_9PSEU</name>
<proteinExistence type="predicted"/>
<keyword evidence="3" id="KW-1185">Reference proteome</keyword>
<comment type="caution">
    <text evidence="2">The sequence shown here is derived from an EMBL/GenBank/DDBJ whole genome shotgun (WGS) entry which is preliminary data.</text>
</comment>
<dbReference type="Proteomes" id="UP001521150">
    <property type="component" value="Unassembled WGS sequence"/>
</dbReference>
<evidence type="ECO:0000313" key="2">
    <source>
        <dbReference type="EMBL" id="MCE7012024.1"/>
    </source>
</evidence>
<dbReference type="EMBL" id="JAJVCN010000005">
    <property type="protein sequence ID" value="MCE7012024.1"/>
    <property type="molecule type" value="Genomic_DNA"/>
</dbReference>